<dbReference type="EMBL" id="KL584712">
    <property type="protein sequence ID" value="KEQ72113.1"/>
    <property type="molecule type" value="Genomic_DNA"/>
</dbReference>
<proteinExistence type="predicted"/>
<name>A0A074WGI9_9PEZI</name>
<sequence length="178" mass="19319">MGLSALCCTAEISLKRISSFLEQTYENSSKMDCQPSLKLISSLEDLEMTTHPIVTAPPVHPFTSPFLSRSPAEVAEILAARTSSDSMIESNLFAILDEKSLSEDSGLIVQVKAGRVESVRVHLDTINAELIRVKMITFDVKETQGLVGKDGVFRTKPPDESKKGGSAVRKKLGQVVIG</sequence>
<dbReference type="GeneID" id="25411010"/>
<accession>A0A074WGI9</accession>
<gene>
    <name evidence="1" type="ORF">M436DRAFT_49156</name>
</gene>
<dbReference type="Proteomes" id="UP000027730">
    <property type="component" value="Unassembled WGS sequence"/>
</dbReference>
<reference evidence="1 2" key="1">
    <citation type="journal article" date="2014" name="BMC Genomics">
        <title>Genome sequencing of four Aureobasidium pullulans varieties: biotechnological potential, stress tolerance, and description of new species.</title>
        <authorList>
            <person name="Gostin Ar C."/>
            <person name="Ohm R.A."/>
            <person name="Kogej T."/>
            <person name="Sonjak S."/>
            <person name="Turk M."/>
            <person name="Zajc J."/>
            <person name="Zalar P."/>
            <person name="Grube M."/>
            <person name="Sun H."/>
            <person name="Han J."/>
            <person name="Sharma A."/>
            <person name="Chiniquy J."/>
            <person name="Ngan C.Y."/>
            <person name="Lipzen A."/>
            <person name="Barry K."/>
            <person name="Grigoriev I.V."/>
            <person name="Gunde-Cimerman N."/>
        </authorList>
    </citation>
    <scope>NUCLEOTIDE SEQUENCE [LARGE SCALE GENOMIC DNA]</scope>
    <source>
        <strain evidence="1 2">CBS 147.97</strain>
    </source>
</reference>
<dbReference type="HOGENOM" id="CLU_131040_0_0_1"/>
<dbReference type="STRING" id="1043004.A0A074WGI9"/>
<dbReference type="OrthoDB" id="4483229at2759"/>
<keyword evidence="2" id="KW-1185">Reference proteome</keyword>
<evidence type="ECO:0000313" key="1">
    <source>
        <dbReference type="EMBL" id="KEQ72113.1"/>
    </source>
</evidence>
<organism evidence="1 2">
    <name type="scientific">Aureobasidium namibiae CBS 147.97</name>
    <dbReference type="NCBI Taxonomy" id="1043004"/>
    <lineage>
        <taxon>Eukaryota</taxon>
        <taxon>Fungi</taxon>
        <taxon>Dikarya</taxon>
        <taxon>Ascomycota</taxon>
        <taxon>Pezizomycotina</taxon>
        <taxon>Dothideomycetes</taxon>
        <taxon>Dothideomycetidae</taxon>
        <taxon>Dothideales</taxon>
        <taxon>Saccotheciaceae</taxon>
        <taxon>Aureobasidium</taxon>
    </lineage>
</organism>
<dbReference type="AlphaFoldDB" id="A0A074WGI9"/>
<evidence type="ECO:0000313" key="2">
    <source>
        <dbReference type="Proteomes" id="UP000027730"/>
    </source>
</evidence>
<dbReference type="RefSeq" id="XP_013426138.1">
    <property type="nucleotide sequence ID" value="XM_013570684.1"/>
</dbReference>
<protein>
    <submittedName>
        <fullName evidence="1">Uncharacterized protein</fullName>
    </submittedName>
</protein>